<name>A0A6N2KU30_SALVM</name>
<dbReference type="SUPFAM" id="SSF158832">
    <property type="entry name" value="Tex N-terminal region-like"/>
    <property type="match status" value="1"/>
</dbReference>
<dbReference type="InterPro" id="IPR055179">
    <property type="entry name" value="Tex-like_central_region"/>
</dbReference>
<dbReference type="InterPro" id="IPR023319">
    <property type="entry name" value="Tex-like_HTH_dom_sf"/>
</dbReference>
<evidence type="ECO:0000259" key="2">
    <source>
        <dbReference type="SMART" id="SM00732"/>
    </source>
</evidence>
<feature type="compositionally biased region" description="Basic and acidic residues" evidence="1">
    <location>
        <begin position="22"/>
        <end position="32"/>
    </location>
</feature>
<reference evidence="3" key="1">
    <citation type="submission" date="2019-03" db="EMBL/GenBank/DDBJ databases">
        <authorList>
            <person name="Mank J."/>
            <person name="Almeida P."/>
        </authorList>
    </citation>
    <scope>NUCLEOTIDE SEQUENCE</scope>
    <source>
        <strain evidence="3">78183</strain>
    </source>
</reference>
<dbReference type="SUPFAM" id="SSF53098">
    <property type="entry name" value="Ribonuclease H-like"/>
    <property type="match status" value="1"/>
</dbReference>
<dbReference type="GO" id="GO:0031491">
    <property type="term" value="F:nucleosome binding"/>
    <property type="evidence" value="ECO:0007669"/>
    <property type="project" value="TreeGrafter"/>
</dbReference>
<dbReference type="FunFam" id="1.10.10.650:FF:000003">
    <property type="entry name" value="Transcription elongation factor spt6"/>
    <property type="match status" value="1"/>
</dbReference>
<dbReference type="EMBL" id="CAADRP010000768">
    <property type="protein sequence ID" value="VFU31723.1"/>
    <property type="molecule type" value="Genomic_DNA"/>
</dbReference>
<dbReference type="PANTHER" id="PTHR10145">
    <property type="entry name" value="TRANSCRIPTION ELONGATION FACTOR SPT6"/>
    <property type="match status" value="1"/>
</dbReference>
<dbReference type="AlphaFoldDB" id="A0A6N2KU30"/>
<proteinExistence type="predicted"/>
<sequence length="902" mass="104065">MGKNVVSDEEDEVEFEDEEREPADGGKINRHDDDDDDEDEEGQDEYEKDDFIVDDVEEEEADEEEEKEDSDEERHRKKKKKKKREAEDVLDEDDYELLRDNNVYHHRPKDSKKFKRLKKAQRDSDEDRYGFSDDEFDESGKGGRTAEEKLKRSLFGDDEGVPLEDMPEEEEQEEVEEDADIGDEDEMADFIVDEDDEDGTLVRRKKLKKKKSRQASGASSSALQEAQEIFGDVDELIQMRKQGLESSEWRERRLEDEFEPTVLSVKYMTEKDDQIRMIDIPERMQVSEESTGPPPLDDFSILEESNWLYSQFASGTVPLFAKNGLLINKDDVTRFLELHHIQKLDIPFIAMYRKEECLSLLKDPDQHVDNENSDDTDKTPTFKWHKVLWAIQDLDRKWLLLQKRKSALNSYYNKRFEEESRRIYDETRLNLNQQLFESILKSLKIAESEREVDDVDAKFNLHFPTGEAGVDEGQYKRPMRRSQYSICSKAGLWEVASKFGYSAEQLGMQLSLLKMEDELQDAKETPEEMASSFTCAMFESPQTVLKGARHMAAVEISCEPCVRRYVRFIFMDNAVVSTRPTADGNAAIDSFHQFAGVKWLCDKPINMFEDAQWLLIQKAEEEKFLQVTIKLPQKVMDQLIEDCNGRYLSVGVSKYAQLWNEQRSLILKDALFGFLLPSMEKEARSLLTSRAKNWLLWEYGKVLWNKVSVGPYQRKESDVSMDDEAAPRVMACCWGPGKPATTFVMLDSSGEVLDVLYTGSLTLRSQNVNDQQRKKNDQQRVLKFMTDHQPHVVVLGAAHLSCTKLKDDIYEIIFKMVEENPRDVGHEMDELSIVYGDESLPHLYENSRISSDQLPGQSGIVKRAVALGPLSAKSFGYGCNTMWSSQGDFILETKPSGELSYP</sequence>
<protein>
    <recommendedName>
        <fullName evidence="2">YqgF/RNase H-like domain-containing protein</fullName>
    </recommendedName>
</protein>
<dbReference type="Gene3D" id="3.30.420.140">
    <property type="entry name" value="YqgF/RNase H-like domain"/>
    <property type="match status" value="1"/>
</dbReference>
<dbReference type="GO" id="GO:0042393">
    <property type="term" value="F:histone binding"/>
    <property type="evidence" value="ECO:0007669"/>
    <property type="project" value="TreeGrafter"/>
</dbReference>
<feature type="domain" description="YqgF/RNase H-like" evidence="2">
    <location>
        <begin position="727"/>
        <end position="845"/>
    </location>
</feature>
<dbReference type="GO" id="GO:0034728">
    <property type="term" value="P:nucleosome organization"/>
    <property type="evidence" value="ECO:0007669"/>
    <property type="project" value="TreeGrafter"/>
</dbReference>
<dbReference type="Gene3D" id="1.10.10.650">
    <property type="entry name" value="RuvA domain 2-like"/>
    <property type="match status" value="1"/>
</dbReference>
<dbReference type="FunFam" id="3.30.420.140:FF:000006">
    <property type="entry name" value="Transcription elongation factor spt6"/>
    <property type="match status" value="1"/>
</dbReference>
<dbReference type="Pfam" id="PF14632">
    <property type="entry name" value="SPT6_acidic"/>
    <property type="match status" value="1"/>
</dbReference>
<dbReference type="InterPro" id="IPR012337">
    <property type="entry name" value="RNaseH-like_sf"/>
</dbReference>
<evidence type="ECO:0000313" key="3">
    <source>
        <dbReference type="EMBL" id="VFU31723.1"/>
    </source>
</evidence>
<dbReference type="InterPro" id="IPR028231">
    <property type="entry name" value="Spt6_YqgF"/>
</dbReference>
<feature type="compositionally biased region" description="Acidic residues" evidence="1">
    <location>
        <begin position="33"/>
        <end position="71"/>
    </location>
</feature>
<dbReference type="InterPro" id="IPR017072">
    <property type="entry name" value="TF_Spt6"/>
</dbReference>
<dbReference type="Pfam" id="PF22706">
    <property type="entry name" value="Tex_central_region"/>
    <property type="match status" value="1"/>
</dbReference>
<dbReference type="Pfam" id="PF14639">
    <property type="entry name" value="YqgF"/>
    <property type="match status" value="1"/>
</dbReference>
<dbReference type="FunFam" id="1.10.3500.10:FF:000004">
    <property type="entry name" value="Transcription elongation factor spt6"/>
    <property type="match status" value="1"/>
</dbReference>
<dbReference type="SMART" id="SM00732">
    <property type="entry name" value="YqgFc"/>
    <property type="match status" value="1"/>
</dbReference>
<dbReference type="GO" id="GO:0008023">
    <property type="term" value="C:transcription elongation factor complex"/>
    <property type="evidence" value="ECO:0007669"/>
    <property type="project" value="TreeGrafter"/>
</dbReference>
<gene>
    <name evidence="3" type="ORF">SVIM_LOCUS135959</name>
</gene>
<accession>A0A6N2KU30</accession>
<evidence type="ECO:0000256" key="1">
    <source>
        <dbReference type="SAM" id="MobiDB-lite"/>
    </source>
</evidence>
<organism evidence="3">
    <name type="scientific">Salix viminalis</name>
    <name type="common">Common osier</name>
    <name type="synonym">Basket willow</name>
    <dbReference type="NCBI Taxonomy" id="40686"/>
    <lineage>
        <taxon>Eukaryota</taxon>
        <taxon>Viridiplantae</taxon>
        <taxon>Streptophyta</taxon>
        <taxon>Embryophyta</taxon>
        <taxon>Tracheophyta</taxon>
        <taxon>Spermatophyta</taxon>
        <taxon>Magnoliopsida</taxon>
        <taxon>eudicotyledons</taxon>
        <taxon>Gunneridae</taxon>
        <taxon>Pentapetalae</taxon>
        <taxon>rosids</taxon>
        <taxon>fabids</taxon>
        <taxon>Malpighiales</taxon>
        <taxon>Salicaceae</taxon>
        <taxon>Saliceae</taxon>
        <taxon>Salix</taxon>
    </lineage>
</organism>
<dbReference type="PANTHER" id="PTHR10145:SF6">
    <property type="entry name" value="TRANSCRIPTION ELONGATION FACTOR SPT6"/>
    <property type="match status" value="1"/>
</dbReference>
<feature type="compositionally biased region" description="Basic residues" evidence="1">
    <location>
        <begin position="104"/>
        <end position="119"/>
    </location>
</feature>
<dbReference type="InterPro" id="IPR037027">
    <property type="entry name" value="YqgF/RNaseH-like_dom_sf"/>
</dbReference>
<dbReference type="GO" id="GO:0140673">
    <property type="term" value="P:transcription elongation-coupled chromatin remodeling"/>
    <property type="evidence" value="ECO:0007669"/>
    <property type="project" value="InterPro"/>
</dbReference>
<feature type="compositionally biased region" description="Acidic residues" evidence="1">
    <location>
        <begin position="7"/>
        <end position="21"/>
    </location>
</feature>
<dbReference type="InterPro" id="IPR023323">
    <property type="entry name" value="Tex-like_dom_sf"/>
</dbReference>
<dbReference type="InterPro" id="IPR028083">
    <property type="entry name" value="Spt6_acidic_N_dom"/>
</dbReference>
<feature type="compositionally biased region" description="Basic residues" evidence="1">
    <location>
        <begin position="202"/>
        <end position="213"/>
    </location>
</feature>
<dbReference type="Gene3D" id="1.10.3500.10">
    <property type="entry name" value="Tex N-terminal region-like"/>
    <property type="match status" value="1"/>
</dbReference>
<feature type="region of interest" description="Disordered" evidence="1">
    <location>
        <begin position="1"/>
        <end position="223"/>
    </location>
</feature>
<feature type="compositionally biased region" description="Basic and acidic residues" evidence="1">
    <location>
        <begin position="120"/>
        <end position="131"/>
    </location>
</feature>
<feature type="compositionally biased region" description="Polar residues" evidence="1">
    <location>
        <begin position="214"/>
        <end position="223"/>
    </location>
</feature>
<feature type="compositionally biased region" description="Acidic residues" evidence="1">
    <location>
        <begin position="156"/>
        <end position="199"/>
    </location>
</feature>
<feature type="compositionally biased region" description="Basic and acidic residues" evidence="1">
    <location>
        <begin position="138"/>
        <end position="155"/>
    </location>
</feature>
<dbReference type="InterPro" id="IPR006641">
    <property type="entry name" value="YqgF/RNaseH-like_dom"/>
</dbReference>